<dbReference type="Pfam" id="PF08021">
    <property type="entry name" value="FAD_binding_9"/>
    <property type="match status" value="1"/>
</dbReference>
<comment type="caution">
    <text evidence="2">The sequence shown here is derived from an EMBL/GenBank/DDBJ whole genome shotgun (WGS) entry which is preliminary data.</text>
</comment>
<dbReference type="PANTHER" id="PTHR30157:SF0">
    <property type="entry name" value="NADPH-DEPENDENT FERRIC-CHELATE REDUCTASE"/>
    <property type="match status" value="1"/>
</dbReference>
<evidence type="ECO:0000313" key="2">
    <source>
        <dbReference type="EMBL" id="GIF77187.1"/>
    </source>
</evidence>
<dbReference type="InterPro" id="IPR017927">
    <property type="entry name" value="FAD-bd_FR_type"/>
</dbReference>
<dbReference type="CDD" id="cd06193">
    <property type="entry name" value="siderophore_interacting"/>
    <property type="match status" value="1"/>
</dbReference>
<protein>
    <submittedName>
        <fullName evidence="2">Siderophore-interacting protein</fullName>
    </submittedName>
</protein>
<accession>A0ABQ4D0X3</accession>
<feature type="domain" description="FAD-binding FR-type" evidence="1">
    <location>
        <begin position="6"/>
        <end position="133"/>
    </location>
</feature>
<sequence length="297" mass="32188">MTTPAWRFFPVTVGAVRRLSPSFVRVTFVADCLKSFADNGYDQRIKLCLPVPVFGFDHLPTDEDWWSRWRALPDTHRNPIRTYTAAAVRADLGEVDVDMVLHGDGGPASRWAVVASPGDSLVLIGPNGEHDGDHGGLEFQPPAECRRLLIAGDETAVPAVAAILSRLPGDARGEVVLEVPSAADAQPLAAPSGIRITWVSRDGGHDYGAPLVAAVRHVVAGHRTPVPAGIRGEIDELEPDGDIWEVPEEGAVGDRYAWLAGESAAITTLRRHLVKELGWDRKSVAFMGYWRNGRAES</sequence>
<evidence type="ECO:0000259" key="1">
    <source>
        <dbReference type="PROSITE" id="PS51384"/>
    </source>
</evidence>
<dbReference type="PROSITE" id="PS51384">
    <property type="entry name" value="FAD_FR"/>
    <property type="match status" value="1"/>
</dbReference>
<dbReference type="EMBL" id="BONE01000081">
    <property type="protein sequence ID" value="GIF77187.1"/>
    <property type="molecule type" value="Genomic_DNA"/>
</dbReference>
<name>A0ABQ4D0X3_9ACTN</name>
<dbReference type="InterPro" id="IPR039261">
    <property type="entry name" value="FNR_nucleotide-bd"/>
</dbReference>
<keyword evidence="3" id="KW-1185">Reference proteome</keyword>
<dbReference type="Gene3D" id="2.40.30.10">
    <property type="entry name" value="Translation factors"/>
    <property type="match status" value="1"/>
</dbReference>
<dbReference type="SUPFAM" id="SSF63380">
    <property type="entry name" value="Riboflavin synthase domain-like"/>
    <property type="match status" value="1"/>
</dbReference>
<dbReference type="InterPro" id="IPR017938">
    <property type="entry name" value="Riboflavin_synthase-like_b-brl"/>
</dbReference>
<gene>
    <name evidence="2" type="ORF">Asi02nite_67050</name>
</gene>
<evidence type="ECO:0000313" key="3">
    <source>
        <dbReference type="Proteomes" id="UP000604117"/>
    </source>
</evidence>
<dbReference type="InterPro" id="IPR013113">
    <property type="entry name" value="SIP_FAD-bd"/>
</dbReference>
<dbReference type="InterPro" id="IPR039374">
    <property type="entry name" value="SIP_fam"/>
</dbReference>
<dbReference type="RefSeq" id="WP_203718040.1">
    <property type="nucleotide sequence ID" value="NZ_BONE01000081.1"/>
</dbReference>
<proteinExistence type="predicted"/>
<dbReference type="PANTHER" id="PTHR30157">
    <property type="entry name" value="FERRIC REDUCTASE, NADPH-DEPENDENT"/>
    <property type="match status" value="1"/>
</dbReference>
<dbReference type="Gene3D" id="3.40.50.80">
    <property type="entry name" value="Nucleotide-binding domain of ferredoxin-NADP reductase (FNR) module"/>
    <property type="match status" value="1"/>
</dbReference>
<dbReference type="InterPro" id="IPR007037">
    <property type="entry name" value="SIP_rossman_dom"/>
</dbReference>
<dbReference type="Pfam" id="PF04954">
    <property type="entry name" value="SIP"/>
    <property type="match status" value="1"/>
</dbReference>
<organism evidence="2 3">
    <name type="scientific">Asanoa siamensis</name>
    <dbReference type="NCBI Taxonomy" id="926357"/>
    <lineage>
        <taxon>Bacteria</taxon>
        <taxon>Bacillati</taxon>
        <taxon>Actinomycetota</taxon>
        <taxon>Actinomycetes</taxon>
        <taxon>Micromonosporales</taxon>
        <taxon>Micromonosporaceae</taxon>
        <taxon>Asanoa</taxon>
    </lineage>
</organism>
<dbReference type="Proteomes" id="UP000604117">
    <property type="component" value="Unassembled WGS sequence"/>
</dbReference>
<reference evidence="2 3" key="1">
    <citation type="submission" date="2021-01" db="EMBL/GenBank/DDBJ databases">
        <title>Whole genome shotgun sequence of Asanoa siamensis NBRC 107932.</title>
        <authorList>
            <person name="Komaki H."/>
            <person name="Tamura T."/>
        </authorList>
    </citation>
    <scope>NUCLEOTIDE SEQUENCE [LARGE SCALE GENOMIC DNA]</scope>
    <source>
        <strain evidence="2 3">NBRC 107932</strain>
    </source>
</reference>